<dbReference type="Proteomes" id="UP000799439">
    <property type="component" value="Unassembled WGS sequence"/>
</dbReference>
<keyword evidence="3" id="KW-1185">Reference proteome</keyword>
<comment type="caution">
    <text evidence="2">The sequence shown here is derived from an EMBL/GenBank/DDBJ whole genome shotgun (WGS) entry which is preliminary data.</text>
</comment>
<feature type="compositionally biased region" description="Polar residues" evidence="1">
    <location>
        <begin position="266"/>
        <end position="279"/>
    </location>
</feature>
<evidence type="ECO:0000313" key="3">
    <source>
        <dbReference type="Proteomes" id="UP000799439"/>
    </source>
</evidence>
<reference evidence="2" key="1">
    <citation type="journal article" date="2020" name="Stud. Mycol.">
        <title>101 Dothideomycetes genomes: a test case for predicting lifestyles and emergence of pathogens.</title>
        <authorList>
            <person name="Haridas S."/>
            <person name="Albert R."/>
            <person name="Binder M."/>
            <person name="Bloem J."/>
            <person name="Labutti K."/>
            <person name="Salamov A."/>
            <person name="Andreopoulos B."/>
            <person name="Baker S."/>
            <person name="Barry K."/>
            <person name="Bills G."/>
            <person name="Bluhm B."/>
            <person name="Cannon C."/>
            <person name="Castanera R."/>
            <person name="Culley D."/>
            <person name="Daum C."/>
            <person name="Ezra D."/>
            <person name="Gonzalez J."/>
            <person name="Henrissat B."/>
            <person name="Kuo A."/>
            <person name="Liang C."/>
            <person name="Lipzen A."/>
            <person name="Lutzoni F."/>
            <person name="Magnuson J."/>
            <person name="Mondo S."/>
            <person name="Nolan M."/>
            <person name="Ohm R."/>
            <person name="Pangilinan J."/>
            <person name="Park H.-J."/>
            <person name="Ramirez L."/>
            <person name="Alfaro M."/>
            <person name="Sun H."/>
            <person name="Tritt A."/>
            <person name="Yoshinaga Y."/>
            <person name="Zwiers L.-H."/>
            <person name="Turgeon B."/>
            <person name="Goodwin S."/>
            <person name="Spatafora J."/>
            <person name="Crous P."/>
            <person name="Grigoriev I."/>
        </authorList>
    </citation>
    <scope>NUCLEOTIDE SEQUENCE</scope>
    <source>
        <strain evidence="2">CBS 260.36</strain>
    </source>
</reference>
<feature type="compositionally biased region" description="Low complexity" evidence="1">
    <location>
        <begin position="597"/>
        <end position="609"/>
    </location>
</feature>
<dbReference type="AlphaFoldDB" id="A0A9P4J3I7"/>
<accession>A0A9P4J3I7</accession>
<gene>
    <name evidence="2" type="ORF">K461DRAFT_279238</name>
</gene>
<protein>
    <submittedName>
        <fullName evidence="2">Uncharacterized protein</fullName>
    </submittedName>
</protein>
<feature type="region of interest" description="Disordered" evidence="1">
    <location>
        <begin position="28"/>
        <end position="57"/>
    </location>
</feature>
<feature type="region of interest" description="Disordered" evidence="1">
    <location>
        <begin position="588"/>
        <end position="652"/>
    </location>
</feature>
<sequence length="731" mass="81669">MDESQTYSQAIDTTINELYDIFGISETNNSTESCSSPSPLRGAIESPPPSTQLPTEGNWSFESNIDVGVDPQRTLNSPIFISSRPSTPLSDALSQISNGEVLNDSQLPELRTTDSELEMTREHTLRRSGRKRRAVQLDMELPPPPPKRVAIKKKAKPTTNRPTALSARRVVSKDRPLRELSVNKQSRPTIKLSKPVQVFEPITPPPSAPQPRNKGKAPRARSPARTPPPTATQGHEADVESAGEGPSKPPKQARRTTSKATFAKPNKTSLSKPQQQINEVDNRTPESLPIKFTDVAFVVELKVLLDDKVVATFPTVDNTRSSTIAQHASKGLSRVKDSARPLEVRIDRRFANLSATNPKARGKPATTTDIEVYDNVNWTDLLDLIRLHAHHGRSDIKIDVFEHWRRCEPPSSPIAVATETQPELQLEAQLPSVVQPVTIAPLSSVAPAPELAPEPAEAQHEVHPSLDEPPPPYTERRATTNRAPRAPPAPTTEPRPRRTATVVLREGYIPMDAFFSLVLQRYRCEKPHCEQKAKGYGACYSLPDNTHLLLDGRLVARWWNLCQSRNQEPAVESMPDDIVRELFNLNNASSSRRRSSNNEASPSQHHYYYPPQPPPSAYYNPPLQLQAQMAEQRRPPTPTPPPTRGEDRSSPIDVVEAHAVGSLRRYGLWLSDRYPGQSFDIIAACSELDEQGYQLDQLRRMDDAEMTEIVQKRGIRRRLREQVNSYLRTTI</sequence>
<feature type="compositionally biased region" description="Basic and acidic residues" evidence="1">
    <location>
        <begin position="457"/>
        <end position="466"/>
    </location>
</feature>
<evidence type="ECO:0000313" key="2">
    <source>
        <dbReference type="EMBL" id="KAF2151743.1"/>
    </source>
</evidence>
<name>A0A9P4J3I7_9PEZI</name>
<evidence type="ECO:0000256" key="1">
    <source>
        <dbReference type="SAM" id="MobiDB-lite"/>
    </source>
</evidence>
<feature type="region of interest" description="Disordered" evidence="1">
    <location>
        <begin position="118"/>
        <end position="282"/>
    </location>
</feature>
<organism evidence="2 3">
    <name type="scientific">Myriangium duriaei CBS 260.36</name>
    <dbReference type="NCBI Taxonomy" id="1168546"/>
    <lineage>
        <taxon>Eukaryota</taxon>
        <taxon>Fungi</taxon>
        <taxon>Dikarya</taxon>
        <taxon>Ascomycota</taxon>
        <taxon>Pezizomycotina</taxon>
        <taxon>Dothideomycetes</taxon>
        <taxon>Dothideomycetidae</taxon>
        <taxon>Myriangiales</taxon>
        <taxon>Myriangiaceae</taxon>
        <taxon>Myriangium</taxon>
    </lineage>
</organism>
<proteinExistence type="predicted"/>
<dbReference type="PANTHER" id="PTHR48125:SF12">
    <property type="entry name" value="AT HOOK TRANSCRIPTION FACTOR FAMILY-RELATED"/>
    <property type="match status" value="1"/>
</dbReference>
<dbReference type="PANTHER" id="PTHR48125">
    <property type="entry name" value="LP07818P1"/>
    <property type="match status" value="1"/>
</dbReference>
<dbReference type="EMBL" id="ML996087">
    <property type="protein sequence ID" value="KAF2151743.1"/>
    <property type="molecule type" value="Genomic_DNA"/>
</dbReference>
<feature type="compositionally biased region" description="Low complexity" evidence="1">
    <location>
        <begin position="28"/>
        <end position="39"/>
    </location>
</feature>
<feature type="region of interest" description="Disordered" evidence="1">
    <location>
        <begin position="448"/>
        <end position="499"/>
    </location>
</feature>